<comment type="caution">
    <text evidence="1">The sequence shown here is derived from an EMBL/GenBank/DDBJ whole genome shotgun (WGS) entry which is preliminary data.</text>
</comment>
<evidence type="ECO:0000313" key="1">
    <source>
        <dbReference type="EMBL" id="MBW7473373.1"/>
    </source>
</evidence>
<evidence type="ECO:0000313" key="2">
    <source>
        <dbReference type="Proteomes" id="UP000812277"/>
    </source>
</evidence>
<accession>A0ABS7D0I0</accession>
<keyword evidence="2" id="KW-1185">Reference proteome</keyword>
<evidence type="ECO:0008006" key="3">
    <source>
        <dbReference type="Google" id="ProtNLM"/>
    </source>
</evidence>
<protein>
    <recommendedName>
        <fullName evidence="3">Spore coat protein D</fullName>
    </recommendedName>
</protein>
<dbReference type="RefSeq" id="WP_219870608.1">
    <property type="nucleotide sequence ID" value="NZ_JAHZIJ010000001.1"/>
</dbReference>
<dbReference type="EMBL" id="JAHZIJ010000001">
    <property type="protein sequence ID" value="MBW7473373.1"/>
    <property type="molecule type" value="Genomic_DNA"/>
</dbReference>
<sequence>MSFCPQCPTQTVYDPPVTLYDNIYHPQVVQVIHPVELVNQHHCVPVPHHFYTYSTKDVMCNISSVKKKKRSRRK</sequence>
<proteinExistence type="predicted"/>
<dbReference type="Proteomes" id="UP000812277">
    <property type="component" value="Unassembled WGS sequence"/>
</dbReference>
<organism evidence="1 2">
    <name type="scientific">Paenibacillus oenotherae</name>
    <dbReference type="NCBI Taxonomy" id="1435645"/>
    <lineage>
        <taxon>Bacteria</taxon>
        <taxon>Bacillati</taxon>
        <taxon>Bacillota</taxon>
        <taxon>Bacilli</taxon>
        <taxon>Bacillales</taxon>
        <taxon>Paenibacillaceae</taxon>
        <taxon>Paenibacillus</taxon>
    </lineage>
</organism>
<gene>
    <name evidence="1" type="ORF">K0T92_01285</name>
</gene>
<name>A0ABS7D0I0_9BACL</name>
<reference evidence="1 2" key="1">
    <citation type="submission" date="2021-07" db="EMBL/GenBank/DDBJ databases">
        <title>Paenibacillus radiodurans sp. nov., isolated from the southeastern edge of Tengger Desert.</title>
        <authorList>
            <person name="Zhang G."/>
        </authorList>
    </citation>
    <scope>NUCLEOTIDE SEQUENCE [LARGE SCALE GENOMIC DNA]</scope>
    <source>
        <strain evidence="1 2">DT7-4</strain>
    </source>
</reference>